<accession>A0A177ETJ1</accession>
<dbReference type="RefSeq" id="XP_022506334.1">
    <property type="nucleotide sequence ID" value="XM_022661360.1"/>
</dbReference>
<dbReference type="AlphaFoldDB" id="A0A177ETJ1"/>
<gene>
    <name evidence="2" type="ORF">AYO21_11468</name>
</gene>
<feature type="compositionally biased region" description="Acidic residues" evidence="1">
    <location>
        <begin position="22"/>
        <end position="42"/>
    </location>
</feature>
<feature type="region of interest" description="Disordered" evidence="1">
    <location>
        <begin position="22"/>
        <end position="50"/>
    </location>
</feature>
<reference evidence="2 3" key="1">
    <citation type="submission" date="2016-03" db="EMBL/GenBank/DDBJ databases">
        <title>Draft genome sequence of the Fonsecaea monophora CBS 269.37.</title>
        <authorList>
            <person name="Bombassaro A."/>
            <person name="Vinicius W.A."/>
            <person name="De Hoog S."/>
            <person name="Sun J."/>
            <person name="Souza E.M."/>
            <person name="Raittz R.T."/>
            <person name="Costa F."/>
            <person name="Leao A.C."/>
            <person name="Tadra-Sfeir M.Z."/>
            <person name="Baura V."/>
            <person name="Balsanelli E."/>
            <person name="Pedrosa F.O."/>
            <person name="Moreno L.F."/>
            <person name="Steffens M.B."/>
            <person name="Xi L."/>
            <person name="Bocca A.L."/>
            <person name="Felipe M.S."/>
            <person name="Teixeira M."/>
            <person name="Telles Filho F.Q."/>
            <person name="Azevedo C.M."/>
            <person name="Gomes R."/>
            <person name="Vicente V.A."/>
        </authorList>
    </citation>
    <scope>NUCLEOTIDE SEQUENCE [LARGE SCALE GENOMIC DNA]</scope>
    <source>
        <strain evidence="2 3">CBS 269.37</strain>
    </source>
</reference>
<evidence type="ECO:0000256" key="1">
    <source>
        <dbReference type="SAM" id="MobiDB-lite"/>
    </source>
</evidence>
<protein>
    <submittedName>
        <fullName evidence="2">Uncharacterized protein</fullName>
    </submittedName>
</protein>
<keyword evidence="3" id="KW-1185">Reference proteome</keyword>
<name>A0A177ETJ1_9EURO</name>
<comment type="caution">
    <text evidence="2">The sequence shown here is derived from an EMBL/GenBank/DDBJ whole genome shotgun (WGS) entry which is preliminary data.</text>
</comment>
<evidence type="ECO:0000313" key="2">
    <source>
        <dbReference type="EMBL" id="OAG34382.1"/>
    </source>
</evidence>
<dbReference type="EMBL" id="LVKK01000161">
    <property type="protein sequence ID" value="OAG34382.1"/>
    <property type="molecule type" value="Genomic_DNA"/>
</dbReference>
<proteinExistence type="predicted"/>
<dbReference type="Proteomes" id="UP000077002">
    <property type="component" value="Unassembled WGS sequence"/>
</dbReference>
<dbReference type="GeneID" id="34606562"/>
<organism evidence="2 3">
    <name type="scientific">Fonsecaea monophora</name>
    <dbReference type="NCBI Taxonomy" id="254056"/>
    <lineage>
        <taxon>Eukaryota</taxon>
        <taxon>Fungi</taxon>
        <taxon>Dikarya</taxon>
        <taxon>Ascomycota</taxon>
        <taxon>Pezizomycotina</taxon>
        <taxon>Eurotiomycetes</taxon>
        <taxon>Chaetothyriomycetidae</taxon>
        <taxon>Chaetothyriales</taxon>
        <taxon>Herpotrichiellaceae</taxon>
        <taxon>Fonsecaea</taxon>
    </lineage>
</organism>
<evidence type="ECO:0000313" key="3">
    <source>
        <dbReference type="Proteomes" id="UP000077002"/>
    </source>
</evidence>
<sequence>MKSASHKLGLVGKWFGFVDVKEEGEEEEEDDGILGDELDEPTANEGDNPEAQQAVEDMVGPHLILPLLSHLRNFYFVGSPRDIGADSQAKLIVKLASRSASIPSRGLLEGMRLSCSTEGHSAYSNANGLSPEDTLVPPESVYLSWWRESVSTQPGQHAPRHSED</sequence>